<dbReference type="RefSeq" id="WP_110827217.1">
    <property type="nucleotide sequence ID" value="NZ_QKLU01000001.1"/>
</dbReference>
<dbReference type="OrthoDB" id="9792992at2"/>
<sequence length="366" mass="43242">MGKRLSGYKTEFYANFKNYRAILHLLYWIICAVAFFFLYKSSVDAKIGHLPPSYIAVHYLLRYVVSLVLCYSFLYLVVPLNKGKNRSKFWIAFIVLLSFWYLVLIVGFRVNVSLHPELKTFPTDRLTALWRPNLLPYIFMFAFFIAIYYFVDIYDRQKEIQKLQHFKTEKIALESRFLKSQINPHFLFNTLNNIYALSLKKSGQTSVIIDRLESLLHYMLYECKEDLVPLSNEFIFTQSYIDLEKLRHREERCEVKVNITGDAEKKMIAPLLLINFLENAFKHGTKTSFGKSWIYMDINVEPKKMHFVLKNSKPSQPALYQGISEYKGGIGLKNVKRRLEILYPKKHILTINDNQDYFEVCLELTF</sequence>
<feature type="transmembrane region" description="Helical" evidence="1">
    <location>
        <begin position="134"/>
        <end position="151"/>
    </location>
</feature>
<feature type="transmembrane region" description="Helical" evidence="1">
    <location>
        <begin position="59"/>
        <end position="78"/>
    </location>
</feature>
<protein>
    <submittedName>
        <fullName evidence="3">GHKL domain-containing protein</fullName>
    </submittedName>
</protein>
<dbReference type="GO" id="GO:0016020">
    <property type="term" value="C:membrane"/>
    <property type="evidence" value="ECO:0007669"/>
    <property type="project" value="InterPro"/>
</dbReference>
<gene>
    <name evidence="3" type="ORF">B0O44_101626</name>
</gene>
<dbReference type="InterPro" id="IPR050640">
    <property type="entry name" value="Bact_2-comp_sensor_kinase"/>
</dbReference>
<feature type="transmembrane region" description="Helical" evidence="1">
    <location>
        <begin position="21"/>
        <end position="39"/>
    </location>
</feature>
<dbReference type="Gene3D" id="3.30.565.10">
    <property type="entry name" value="Histidine kinase-like ATPase, C-terminal domain"/>
    <property type="match status" value="1"/>
</dbReference>
<dbReference type="EMBL" id="QKLU01000001">
    <property type="protein sequence ID" value="PYF77146.1"/>
    <property type="molecule type" value="Genomic_DNA"/>
</dbReference>
<feature type="transmembrane region" description="Helical" evidence="1">
    <location>
        <begin position="90"/>
        <end position="114"/>
    </location>
</feature>
<comment type="caution">
    <text evidence="3">The sequence shown here is derived from an EMBL/GenBank/DDBJ whole genome shotgun (WGS) entry which is preliminary data.</text>
</comment>
<dbReference type="PANTHER" id="PTHR34220:SF7">
    <property type="entry name" value="SENSOR HISTIDINE KINASE YPDA"/>
    <property type="match status" value="1"/>
</dbReference>
<evidence type="ECO:0000313" key="4">
    <source>
        <dbReference type="Proteomes" id="UP000248198"/>
    </source>
</evidence>
<dbReference type="Proteomes" id="UP000248198">
    <property type="component" value="Unassembled WGS sequence"/>
</dbReference>
<evidence type="ECO:0000313" key="3">
    <source>
        <dbReference type="EMBL" id="PYF77146.1"/>
    </source>
</evidence>
<name>A0A318UL24_9SPHI</name>
<reference evidence="3 4" key="1">
    <citation type="submission" date="2018-06" db="EMBL/GenBank/DDBJ databases">
        <title>Genomic Encyclopedia of Archaeal and Bacterial Type Strains, Phase II (KMG-II): from individual species to whole genera.</title>
        <authorList>
            <person name="Goeker M."/>
        </authorList>
    </citation>
    <scope>NUCLEOTIDE SEQUENCE [LARGE SCALE GENOMIC DNA]</scope>
    <source>
        <strain evidence="3 4">DSM 27372</strain>
    </source>
</reference>
<dbReference type="PANTHER" id="PTHR34220">
    <property type="entry name" value="SENSOR HISTIDINE KINASE YPDA"/>
    <property type="match status" value="1"/>
</dbReference>
<keyword evidence="4" id="KW-1185">Reference proteome</keyword>
<dbReference type="InterPro" id="IPR010559">
    <property type="entry name" value="Sig_transdc_His_kin_internal"/>
</dbReference>
<dbReference type="InterPro" id="IPR036890">
    <property type="entry name" value="HATPase_C_sf"/>
</dbReference>
<dbReference type="GO" id="GO:0000155">
    <property type="term" value="F:phosphorelay sensor kinase activity"/>
    <property type="evidence" value="ECO:0007669"/>
    <property type="project" value="InterPro"/>
</dbReference>
<evidence type="ECO:0000259" key="2">
    <source>
        <dbReference type="Pfam" id="PF06580"/>
    </source>
</evidence>
<keyword evidence="1" id="KW-1133">Transmembrane helix</keyword>
<dbReference type="Pfam" id="PF06580">
    <property type="entry name" value="His_kinase"/>
    <property type="match status" value="1"/>
</dbReference>
<evidence type="ECO:0000256" key="1">
    <source>
        <dbReference type="SAM" id="Phobius"/>
    </source>
</evidence>
<proteinExistence type="predicted"/>
<dbReference type="AlphaFoldDB" id="A0A318UL24"/>
<keyword evidence="1" id="KW-0812">Transmembrane</keyword>
<feature type="domain" description="Signal transduction histidine kinase internal region" evidence="2">
    <location>
        <begin position="174"/>
        <end position="250"/>
    </location>
</feature>
<organism evidence="3 4">
    <name type="scientific">Pedobacter nutrimenti</name>
    <dbReference type="NCBI Taxonomy" id="1241337"/>
    <lineage>
        <taxon>Bacteria</taxon>
        <taxon>Pseudomonadati</taxon>
        <taxon>Bacteroidota</taxon>
        <taxon>Sphingobacteriia</taxon>
        <taxon>Sphingobacteriales</taxon>
        <taxon>Sphingobacteriaceae</taxon>
        <taxon>Pedobacter</taxon>
    </lineage>
</organism>
<keyword evidence="1" id="KW-0472">Membrane</keyword>
<accession>A0A318UL24</accession>